<dbReference type="AlphaFoldDB" id="A0A6G4TT31"/>
<feature type="chain" id="PRO_5026275221" evidence="1">
    <location>
        <begin position="29"/>
        <end position="324"/>
    </location>
</feature>
<evidence type="ECO:0000313" key="3">
    <source>
        <dbReference type="Proteomes" id="UP000481583"/>
    </source>
</evidence>
<dbReference type="RefSeq" id="WP_165231343.1">
    <property type="nucleotide sequence ID" value="NZ_JAAKZV010000007.1"/>
</dbReference>
<dbReference type="EMBL" id="JAAKZV010000007">
    <property type="protein sequence ID" value="NGN62963.1"/>
    <property type="molecule type" value="Genomic_DNA"/>
</dbReference>
<reference evidence="2 3" key="1">
    <citation type="submission" date="2020-02" db="EMBL/GenBank/DDBJ databases">
        <title>Whole-genome analyses of novel actinobacteria.</title>
        <authorList>
            <person name="Sahin N."/>
        </authorList>
    </citation>
    <scope>NUCLEOTIDE SEQUENCE [LARGE SCALE GENOMIC DNA]</scope>
    <source>
        <strain evidence="2 3">A7024</strain>
    </source>
</reference>
<gene>
    <name evidence="2" type="ORF">G5C51_03470</name>
</gene>
<keyword evidence="3" id="KW-1185">Reference proteome</keyword>
<name>A0A6G4TT31_9ACTN</name>
<evidence type="ECO:0000256" key="1">
    <source>
        <dbReference type="SAM" id="SignalP"/>
    </source>
</evidence>
<protein>
    <submittedName>
        <fullName evidence="2">Uncharacterized protein</fullName>
    </submittedName>
</protein>
<evidence type="ECO:0000313" key="2">
    <source>
        <dbReference type="EMBL" id="NGN62963.1"/>
    </source>
</evidence>
<sequence length="324" mass="34875">MRRRFTALALFVIAAVAATFLPATTVHAAELPLGKARFTIAVGGLKAGSTKNWVRLGQYTFSADGKVSETHWHWSQTKRVTRASTGIKASGCTARDCYVQTAGGYQSTAASSTLTGTYSVSGDRLHVAWNGGQTEDWTLTSKAGGALANAEIAGSNYGATHGFGAGSNWAWDKRVPLASLAGTDWSKMIHRYYLWKTSEVSADPYIDHGDGSPFWLQNWKKCTEGSCIGGETNGGGAGATEYYISPARSPIGHRRDTLWGWRLQHAIDRGEYCYSGNSHVKPMLQAIDDNGTFHGWIGVEGSLNQTSPDQGALADDIGVFRILD</sequence>
<comment type="caution">
    <text evidence="2">The sequence shown here is derived from an EMBL/GenBank/DDBJ whole genome shotgun (WGS) entry which is preliminary data.</text>
</comment>
<keyword evidence="1" id="KW-0732">Signal</keyword>
<accession>A0A6G4TT31</accession>
<feature type="signal peptide" evidence="1">
    <location>
        <begin position="1"/>
        <end position="28"/>
    </location>
</feature>
<dbReference type="Proteomes" id="UP000481583">
    <property type="component" value="Unassembled WGS sequence"/>
</dbReference>
<proteinExistence type="predicted"/>
<organism evidence="2 3">
    <name type="scientific">Streptomyces coryli</name>
    <dbReference type="NCBI Taxonomy" id="1128680"/>
    <lineage>
        <taxon>Bacteria</taxon>
        <taxon>Bacillati</taxon>
        <taxon>Actinomycetota</taxon>
        <taxon>Actinomycetes</taxon>
        <taxon>Kitasatosporales</taxon>
        <taxon>Streptomycetaceae</taxon>
        <taxon>Streptomyces</taxon>
    </lineage>
</organism>